<gene>
    <name evidence="2" type="ORF">QCA50_010156</name>
</gene>
<feature type="region of interest" description="Disordered" evidence="1">
    <location>
        <begin position="493"/>
        <end position="555"/>
    </location>
</feature>
<comment type="caution">
    <text evidence="2">The sequence shown here is derived from an EMBL/GenBank/DDBJ whole genome shotgun (WGS) entry which is preliminary data.</text>
</comment>
<dbReference type="AlphaFoldDB" id="A0AAW0FZX1"/>
<evidence type="ECO:0000313" key="3">
    <source>
        <dbReference type="Proteomes" id="UP001385951"/>
    </source>
</evidence>
<organism evidence="2 3">
    <name type="scientific">Cerrena zonata</name>
    <dbReference type="NCBI Taxonomy" id="2478898"/>
    <lineage>
        <taxon>Eukaryota</taxon>
        <taxon>Fungi</taxon>
        <taxon>Dikarya</taxon>
        <taxon>Basidiomycota</taxon>
        <taxon>Agaricomycotina</taxon>
        <taxon>Agaricomycetes</taxon>
        <taxon>Polyporales</taxon>
        <taxon>Cerrenaceae</taxon>
        <taxon>Cerrena</taxon>
    </lineage>
</organism>
<evidence type="ECO:0008006" key="4">
    <source>
        <dbReference type="Google" id="ProtNLM"/>
    </source>
</evidence>
<feature type="compositionally biased region" description="Basic and acidic residues" evidence="1">
    <location>
        <begin position="1"/>
        <end position="11"/>
    </location>
</feature>
<name>A0AAW0FZX1_9APHY</name>
<accession>A0AAW0FZX1</accession>
<dbReference type="EMBL" id="JASBNA010000016">
    <property type="protein sequence ID" value="KAK7686556.1"/>
    <property type="molecule type" value="Genomic_DNA"/>
</dbReference>
<keyword evidence="3" id="KW-1185">Reference proteome</keyword>
<reference evidence="2 3" key="1">
    <citation type="submission" date="2022-09" db="EMBL/GenBank/DDBJ databases">
        <authorList>
            <person name="Palmer J.M."/>
        </authorList>
    </citation>
    <scope>NUCLEOTIDE SEQUENCE [LARGE SCALE GENOMIC DNA]</scope>
    <source>
        <strain evidence="2 3">DSM 7382</strain>
    </source>
</reference>
<sequence length="555" mass="61699">MTKRIQGEIKTRGVTTRKRTRSDDVEDMTPALHMRSSRSMTALSPSIFSEPLSDVVLTPPLRRRVNPASLANRLGPELVAELESLIKPGCTEMPSFAARQAIQKKYDVDRRHIYDWYHTKGLRVSSKSERRAQMMQAEQEEARALRSHYQTKPCLEQPQLEVASNYSTSTSSTPISTPITPHTPMGLQPPFNLNTEYGVVPHLAPFPIHHFLDPPIHGSFAFAPNMQMHGGRPIMPETVDYHTRGFYEYNPFPTGNRTSQWVTDGQNCHVRTNSNESFPFLQHEHHMNENMNPFLPAVTHSQALPKPQREACYRYLSDAVGPAQGVQESVGTYRAFMTQQVQTYYDRLVPGQPAPGPPVVPRLPVSLPPPPIAIPSHSVPQVSHVPQDTHQSASFQAQRRGSSESVQSSHGTPNTPNLEWSHWLLHNQVQAANSTPSSTSTMYTPPLSVSMSSTTNHSLAWPWNPSQNLGTEEESSLEISDILESPVLRTRHNTRNDIHSPSPSAPDLNGFTQFSKLGGKLPPSPLVQAASGSPGADENQDTLKYPTEEPYLSSC</sequence>
<protein>
    <recommendedName>
        <fullName evidence="4">Homeobox domain-containing protein</fullName>
    </recommendedName>
</protein>
<feature type="region of interest" description="Disordered" evidence="1">
    <location>
        <begin position="1"/>
        <end position="24"/>
    </location>
</feature>
<evidence type="ECO:0000313" key="2">
    <source>
        <dbReference type="EMBL" id="KAK7686556.1"/>
    </source>
</evidence>
<dbReference type="Proteomes" id="UP001385951">
    <property type="component" value="Unassembled WGS sequence"/>
</dbReference>
<evidence type="ECO:0000256" key="1">
    <source>
        <dbReference type="SAM" id="MobiDB-lite"/>
    </source>
</evidence>
<feature type="compositionally biased region" description="Polar residues" evidence="1">
    <location>
        <begin position="384"/>
        <end position="418"/>
    </location>
</feature>
<feature type="region of interest" description="Disordered" evidence="1">
    <location>
        <begin position="371"/>
        <end position="418"/>
    </location>
</feature>
<proteinExistence type="predicted"/>